<proteinExistence type="predicted"/>
<dbReference type="AlphaFoldDB" id="M2Z033"/>
<accession>M2Z033</accession>
<comment type="caution">
    <text evidence="1">The sequence shown here is derived from an EMBL/GenBank/DDBJ whole genome shotgun (WGS) entry which is preliminary data.</text>
</comment>
<reference evidence="1 2" key="1">
    <citation type="journal article" date="2014" name="Genome Announc.">
        <title>Draft Genome Sequence of Magnetospirillum sp. Strain SO-1, a Freshwater Magnetotactic Bacterium Isolated from the Ol'khovka River, Russia.</title>
        <authorList>
            <person name="Grouzdev D.S."/>
            <person name="Dziuba M.V."/>
            <person name="Sukhacheva M.S."/>
            <person name="Mardanov A.V."/>
            <person name="Beletskiy A.V."/>
            <person name="Kuznetsov B.B."/>
            <person name="Skryabin K.G."/>
        </authorList>
    </citation>
    <scope>NUCLEOTIDE SEQUENCE [LARGE SCALE GENOMIC DNA]</scope>
    <source>
        <strain evidence="1 2">SO-1</strain>
    </source>
</reference>
<sequence length="96" mass="11154">MDKSKRFEIQQDECRQSFRATMAIFGRKTPPIQVGDRFTKANDHTRKVWEVSRLWTAVDGVPHARLVNQHETLMVSVGTLNDQEFFVVVPVKRNEP</sequence>
<organism evidence="1 2">
    <name type="scientific">Paramagnetospirillum caucaseum</name>
    <dbReference type="NCBI Taxonomy" id="1244869"/>
    <lineage>
        <taxon>Bacteria</taxon>
        <taxon>Pseudomonadati</taxon>
        <taxon>Pseudomonadota</taxon>
        <taxon>Alphaproteobacteria</taxon>
        <taxon>Rhodospirillales</taxon>
        <taxon>Magnetospirillaceae</taxon>
        <taxon>Paramagnetospirillum</taxon>
    </lineage>
</organism>
<evidence type="ECO:0000313" key="2">
    <source>
        <dbReference type="Proteomes" id="UP000011744"/>
    </source>
</evidence>
<dbReference type="EMBL" id="AONQ01000129">
    <property type="protein sequence ID" value="EME67610.1"/>
    <property type="molecule type" value="Genomic_DNA"/>
</dbReference>
<dbReference type="Proteomes" id="UP000011744">
    <property type="component" value="Unassembled WGS sequence"/>
</dbReference>
<name>M2Z033_9PROT</name>
<dbReference type="STRING" id="1244869.H261_22628"/>
<protein>
    <submittedName>
        <fullName evidence="1">Uncharacterized protein</fullName>
    </submittedName>
</protein>
<gene>
    <name evidence="1" type="ORF">H261_22628</name>
</gene>
<evidence type="ECO:0000313" key="1">
    <source>
        <dbReference type="EMBL" id="EME67610.1"/>
    </source>
</evidence>
<keyword evidence="2" id="KW-1185">Reference proteome</keyword>